<dbReference type="GO" id="GO:0008173">
    <property type="term" value="F:RNA methyltransferase activity"/>
    <property type="evidence" value="ECO:0007669"/>
    <property type="project" value="InterPro"/>
</dbReference>
<dbReference type="PANTHER" id="PTHR22807">
    <property type="entry name" value="NOP2 YEAST -RELATED NOL1/NOP2/FMU SUN DOMAIN-CONTAINING"/>
    <property type="match status" value="1"/>
</dbReference>
<organism evidence="9 10">
    <name type="scientific">Enterocloster asparagiformis</name>
    <dbReference type="NCBI Taxonomy" id="333367"/>
    <lineage>
        <taxon>Bacteria</taxon>
        <taxon>Bacillati</taxon>
        <taxon>Bacillota</taxon>
        <taxon>Clostridia</taxon>
        <taxon>Lachnospirales</taxon>
        <taxon>Lachnospiraceae</taxon>
        <taxon>Enterocloster</taxon>
    </lineage>
</organism>
<feature type="domain" description="SAM-dependent MTase RsmB/NOP-type" evidence="8">
    <location>
        <begin position="26"/>
        <end position="300"/>
    </location>
</feature>
<dbReference type="Gene3D" id="3.40.50.150">
    <property type="entry name" value="Vaccinia Virus protein VP39"/>
    <property type="match status" value="1"/>
</dbReference>
<dbReference type="InterPro" id="IPR029063">
    <property type="entry name" value="SAM-dependent_MTases_sf"/>
</dbReference>
<dbReference type="InterPro" id="IPR027391">
    <property type="entry name" value="Nol1_Nop2_Fmu_2"/>
</dbReference>
<dbReference type="Pfam" id="PF17126">
    <property type="entry name" value="RsmF_methylt_CI"/>
    <property type="match status" value="1"/>
</dbReference>
<dbReference type="CDD" id="cd21147">
    <property type="entry name" value="RsmF_methylt_CTD1"/>
    <property type="match status" value="1"/>
</dbReference>
<dbReference type="Proteomes" id="UP000283880">
    <property type="component" value="Unassembled WGS sequence"/>
</dbReference>
<dbReference type="InterPro" id="IPR023267">
    <property type="entry name" value="RCMT"/>
</dbReference>
<accession>A0A413FL60</accession>
<keyword evidence="5 7" id="KW-0949">S-adenosyl-L-methionine</keyword>
<dbReference type="Gene3D" id="3.30.70.1170">
    <property type="entry name" value="Sun protein, domain 3"/>
    <property type="match status" value="1"/>
</dbReference>
<dbReference type="SUPFAM" id="SSF53335">
    <property type="entry name" value="S-adenosyl-L-methionine-dependent methyltransferases"/>
    <property type="match status" value="1"/>
</dbReference>
<keyword evidence="2" id="KW-0963">Cytoplasm</keyword>
<dbReference type="InterPro" id="IPR018314">
    <property type="entry name" value="RsmB/NOL1/NOP2-like_CS"/>
</dbReference>
<dbReference type="GO" id="GO:0003723">
    <property type="term" value="F:RNA binding"/>
    <property type="evidence" value="ECO:0007669"/>
    <property type="project" value="UniProtKB-UniRule"/>
</dbReference>
<evidence type="ECO:0000256" key="2">
    <source>
        <dbReference type="ARBA" id="ARBA00022490"/>
    </source>
</evidence>
<gene>
    <name evidence="9" type="ORF">DWV29_01650</name>
</gene>
<evidence type="ECO:0000256" key="7">
    <source>
        <dbReference type="PROSITE-ProRule" id="PRU01023"/>
    </source>
</evidence>
<dbReference type="InterPro" id="IPR031340">
    <property type="entry name" value="RsmF_methylt_CI"/>
</dbReference>
<evidence type="ECO:0000259" key="8">
    <source>
        <dbReference type="PROSITE" id="PS51686"/>
    </source>
</evidence>
<dbReference type="Pfam" id="PF01189">
    <property type="entry name" value="Methyltr_RsmB-F"/>
    <property type="match status" value="1"/>
</dbReference>
<dbReference type="InterPro" id="IPR001678">
    <property type="entry name" value="MeTrfase_RsmB-F_NOP2_dom"/>
</dbReference>
<feature type="active site" description="Nucleophile" evidence="7">
    <location>
        <position position="236"/>
    </location>
</feature>
<dbReference type="PANTHER" id="PTHR22807:SF30">
    <property type="entry name" value="28S RRNA (CYTOSINE(4447)-C(5))-METHYLTRANSFERASE-RELATED"/>
    <property type="match status" value="1"/>
</dbReference>
<evidence type="ECO:0000313" key="10">
    <source>
        <dbReference type="Proteomes" id="UP000283880"/>
    </source>
</evidence>
<evidence type="ECO:0000256" key="5">
    <source>
        <dbReference type="ARBA" id="ARBA00022691"/>
    </source>
</evidence>
<dbReference type="InterPro" id="IPR049560">
    <property type="entry name" value="MeTrfase_RsmB-F_NOP2_cat"/>
</dbReference>
<comment type="caution">
    <text evidence="9">The sequence shown here is derived from an EMBL/GenBank/DDBJ whole genome shotgun (WGS) entry which is preliminary data.</text>
</comment>
<protein>
    <submittedName>
        <fullName evidence="9">SAM-dependent methyltransferase</fullName>
    </submittedName>
</protein>
<dbReference type="Pfam" id="PF17125">
    <property type="entry name" value="Methyltr_RsmF_N"/>
    <property type="match status" value="1"/>
</dbReference>
<keyword evidence="4 7" id="KW-0808">Transferase</keyword>
<dbReference type="CDD" id="cd02440">
    <property type="entry name" value="AdoMet_MTases"/>
    <property type="match status" value="1"/>
</dbReference>
<feature type="binding site" evidence="7">
    <location>
        <begin position="114"/>
        <end position="120"/>
    </location>
    <ligand>
        <name>S-adenosyl-L-methionine</name>
        <dbReference type="ChEBI" id="CHEBI:59789"/>
    </ligand>
</feature>
<evidence type="ECO:0000313" key="9">
    <source>
        <dbReference type="EMBL" id="RGX32950.1"/>
    </source>
</evidence>
<sequence>MRAELLPAAFADSMRALLGDEEYTSYIKSFGEDWKPGLRANGLKIRPEELTAILPWRLEPVPWVKTGFYYDGDQARPSRHPAYYAGLYYLQEPSAMTPVELLPVEPGDRVLDLCAAPGGKSTQLGARLLGEGLLVSNDISNSRARALLKNLELAGIPNICVTSESPERLSQVFPLYFDKILVDAPCSGEGMFRRDGEMVKDWALKGPAYYAPLQREILAAAVTMLRPGGTILYSTCTFSREEDEGTVEYALNRFPDLELKPLDTGLVPGACGGIGLDGCMRLFPHRIKGEGHFLALLRKKERGGESVTAGDGGVTAGSAGEVAGDGGAGRLAGDCGMAAYRAGKVAVDSARTGTADLRGKRREKAEARETAKGRGMVRNFPGQVKKGRNTPAAADIEELEAFLAQLSLPVPRERLSVRPEGVYLLPDGMEQPPSLRFLRTGLLLGELKKGRFEPSQALAMALKKEQYPVTVDFPMEDERAVRYLKGETVALAEGEGPVKGWCLVCAGGYPLGWAKGAGPVLKNKYYPGWRWM</sequence>
<dbReference type="EMBL" id="QSBM01000001">
    <property type="protein sequence ID" value="RGX32950.1"/>
    <property type="molecule type" value="Genomic_DNA"/>
</dbReference>
<dbReference type="Gene3D" id="2.30.130.60">
    <property type="match status" value="1"/>
</dbReference>
<dbReference type="InterPro" id="IPR031341">
    <property type="entry name" value="Methyltr_RsmF_N"/>
</dbReference>
<dbReference type="PROSITE" id="PS01153">
    <property type="entry name" value="NOL1_NOP2_SUN"/>
    <property type="match status" value="1"/>
</dbReference>
<dbReference type="OrthoDB" id="9810297at2"/>
<feature type="binding site" evidence="7">
    <location>
        <position position="183"/>
    </location>
    <ligand>
        <name>S-adenosyl-L-methionine</name>
        <dbReference type="ChEBI" id="CHEBI:59789"/>
    </ligand>
</feature>
<dbReference type="GO" id="GO:0001510">
    <property type="term" value="P:RNA methylation"/>
    <property type="evidence" value="ECO:0007669"/>
    <property type="project" value="InterPro"/>
</dbReference>
<comment type="similarity">
    <text evidence="1 7">Belongs to the class I-like SAM-binding methyltransferase superfamily. RsmB/NOP family.</text>
</comment>
<reference evidence="9 10" key="1">
    <citation type="submission" date="2018-08" db="EMBL/GenBank/DDBJ databases">
        <title>A genome reference for cultivated species of the human gut microbiota.</title>
        <authorList>
            <person name="Zou Y."/>
            <person name="Xue W."/>
            <person name="Luo G."/>
        </authorList>
    </citation>
    <scope>NUCLEOTIDE SEQUENCE [LARGE SCALE GENOMIC DNA]</scope>
    <source>
        <strain evidence="9 10">AF04-15</strain>
    </source>
</reference>
<keyword evidence="3 7" id="KW-0489">Methyltransferase</keyword>
<keyword evidence="6 7" id="KW-0694">RNA-binding</keyword>
<dbReference type="RefSeq" id="WP_007711429.1">
    <property type="nucleotide sequence ID" value="NZ_JAWRJJ010000506.1"/>
</dbReference>
<dbReference type="Pfam" id="PF13636">
    <property type="entry name" value="Methyltranf_PUA"/>
    <property type="match status" value="1"/>
</dbReference>
<comment type="caution">
    <text evidence="7">Lacks conserved residue(s) required for the propagation of feature annotation.</text>
</comment>
<evidence type="ECO:0000256" key="6">
    <source>
        <dbReference type="ARBA" id="ARBA00022884"/>
    </source>
</evidence>
<dbReference type="AlphaFoldDB" id="A0A413FL60"/>
<feature type="binding site" evidence="7">
    <location>
        <position position="138"/>
    </location>
    <ligand>
        <name>S-adenosyl-L-methionine</name>
        <dbReference type="ChEBI" id="CHEBI:59789"/>
    </ligand>
</feature>
<dbReference type="PRINTS" id="PR02008">
    <property type="entry name" value="RCMTFAMILY"/>
</dbReference>
<dbReference type="PROSITE" id="PS51686">
    <property type="entry name" value="SAM_MT_RSMB_NOP"/>
    <property type="match status" value="1"/>
</dbReference>
<evidence type="ECO:0000256" key="3">
    <source>
        <dbReference type="ARBA" id="ARBA00022603"/>
    </source>
</evidence>
<evidence type="ECO:0000256" key="1">
    <source>
        <dbReference type="ARBA" id="ARBA00007494"/>
    </source>
</evidence>
<proteinExistence type="inferred from homology"/>
<name>A0A413FL60_9FIRM</name>
<evidence type="ECO:0000256" key="4">
    <source>
        <dbReference type="ARBA" id="ARBA00022679"/>
    </source>
</evidence>